<dbReference type="VEuPathDB" id="FungiDB:M_BR32_EuGene_00018521"/>
<feature type="compositionally biased region" description="Acidic residues" evidence="1">
    <location>
        <begin position="56"/>
        <end position="67"/>
    </location>
</feature>
<evidence type="ECO:0000313" key="2">
    <source>
        <dbReference type="EMBL" id="QBZ63161.1"/>
    </source>
</evidence>
<name>A0A4P7NLT0_PYROR</name>
<proteinExistence type="predicted"/>
<protein>
    <submittedName>
        <fullName evidence="2">Uncharacterized protein</fullName>
    </submittedName>
</protein>
<dbReference type="Proteomes" id="UP000294847">
    <property type="component" value="Chromosome 5"/>
</dbReference>
<evidence type="ECO:0000256" key="1">
    <source>
        <dbReference type="SAM" id="MobiDB-lite"/>
    </source>
</evidence>
<evidence type="ECO:0000313" key="3">
    <source>
        <dbReference type="Proteomes" id="UP000294847"/>
    </source>
</evidence>
<accession>A0A4P7NLT0</accession>
<reference evidence="2 3" key="1">
    <citation type="journal article" date="2019" name="Mol. Biol. Evol.">
        <title>Blast fungal genomes show frequent chromosomal changes, gene gains and losses, and effector gene turnover.</title>
        <authorList>
            <person name="Gomez Luciano L.B."/>
            <person name="Jason Tsai I."/>
            <person name="Chuma I."/>
            <person name="Tosa Y."/>
            <person name="Chen Y.H."/>
            <person name="Li J.Y."/>
            <person name="Li M.Y."/>
            <person name="Jade Lu M.Y."/>
            <person name="Nakayashiki H."/>
            <person name="Li W.H."/>
        </authorList>
    </citation>
    <scope>NUCLEOTIDE SEQUENCE [LARGE SCALE GENOMIC DNA]</scope>
    <source>
        <strain evidence="2">MZ5-1-6</strain>
    </source>
</reference>
<sequence>MSLPTMPSVLSKQCLLEESGRRKSESMVSEVDEVLFENLFLESDDDDKDTVQGDEQTPDDASDTDADWDQATQSFSTRVDWQGAMQSLTMTAAHVLNLEKEIFDIARDITNFVQPGSSLESKTFEVPLSPLHPSAAMEPDALAYLTVDELLQLTVYIPHMRLLSEIMALKEKLAESDWTCCDEHQDKDSDECVVVDEEELEARERLTYNIAVIASKAGHLEDLISIILPKWRWMMADTVTFSKDAQKAAILDQFVDGVLRWAMDYAARSETFLCDDCI</sequence>
<feature type="region of interest" description="Disordered" evidence="1">
    <location>
        <begin position="40"/>
        <end position="67"/>
    </location>
</feature>
<dbReference type="EMBL" id="CP034208">
    <property type="protein sequence ID" value="QBZ63161.1"/>
    <property type="molecule type" value="Genomic_DNA"/>
</dbReference>
<organism evidence="2 3">
    <name type="scientific">Pyricularia oryzae</name>
    <name type="common">Rice blast fungus</name>
    <name type="synonym">Magnaporthe oryzae</name>
    <dbReference type="NCBI Taxonomy" id="318829"/>
    <lineage>
        <taxon>Eukaryota</taxon>
        <taxon>Fungi</taxon>
        <taxon>Dikarya</taxon>
        <taxon>Ascomycota</taxon>
        <taxon>Pezizomycotina</taxon>
        <taxon>Sordariomycetes</taxon>
        <taxon>Sordariomycetidae</taxon>
        <taxon>Magnaporthales</taxon>
        <taxon>Pyriculariaceae</taxon>
        <taxon>Pyricularia</taxon>
    </lineage>
</organism>
<gene>
    <name evidence="2" type="ORF">PoMZ_12058</name>
</gene>
<dbReference type="AlphaFoldDB" id="A0A4P7NLT0"/>